<evidence type="ECO:0000313" key="11">
    <source>
        <dbReference type="EMBL" id="GEM83946.1"/>
    </source>
</evidence>
<evidence type="ECO:0000313" key="12">
    <source>
        <dbReference type="Proteomes" id="UP000321197"/>
    </source>
</evidence>
<keyword evidence="4 10" id="KW-0812">Transmembrane</keyword>
<dbReference type="PANTHER" id="PTHR30309">
    <property type="entry name" value="INNER MEMBRANE PROTEIN YGIH"/>
    <property type="match status" value="1"/>
</dbReference>
<feature type="transmembrane region" description="Helical" evidence="10">
    <location>
        <begin position="167"/>
        <end position="185"/>
    </location>
</feature>
<dbReference type="GO" id="GO:0008654">
    <property type="term" value="P:phospholipid biosynthetic process"/>
    <property type="evidence" value="ECO:0007669"/>
    <property type="project" value="UniProtKB-KW"/>
</dbReference>
<keyword evidence="8" id="KW-0594">Phospholipid biosynthesis</keyword>
<dbReference type="EMBL" id="BJXL01000067">
    <property type="protein sequence ID" value="GEM83946.1"/>
    <property type="molecule type" value="Genomic_DNA"/>
</dbReference>
<comment type="caution">
    <text evidence="11">The sequence shown here is derived from an EMBL/GenBank/DDBJ whole genome shotgun (WGS) entry which is preliminary data.</text>
</comment>
<dbReference type="Pfam" id="PF02660">
    <property type="entry name" value="G3P_acyltransf"/>
    <property type="match status" value="1"/>
</dbReference>
<keyword evidence="6" id="KW-0443">Lipid metabolism</keyword>
<keyword evidence="5 10" id="KW-1133">Transmembrane helix</keyword>
<evidence type="ECO:0000256" key="3">
    <source>
        <dbReference type="ARBA" id="ARBA00022679"/>
    </source>
</evidence>
<keyword evidence="3" id="KW-0808">Transferase</keyword>
<dbReference type="NCBIfam" id="NF010978">
    <property type="entry name" value="PRK14401.1"/>
    <property type="match status" value="1"/>
</dbReference>
<dbReference type="AlphaFoldDB" id="A0A511R4J8"/>
<keyword evidence="2" id="KW-0444">Lipid biosynthesis</keyword>
<dbReference type="SMART" id="SM01207">
    <property type="entry name" value="G3P_acyltransf"/>
    <property type="match status" value="1"/>
</dbReference>
<keyword evidence="7 10" id="KW-0472">Membrane</keyword>
<name>A0A511R4J8_9DEIN</name>
<evidence type="ECO:0000256" key="6">
    <source>
        <dbReference type="ARBA" id="ARBA00023098"/>
    </source>
</evidence>
<evidence type="ECO:0000256" key="9">
    <source>
        <dbReference type="ARBA" id="ARBA00023264"/>
    </source>
</evidence>
<evidence type="ECO:0000256" key="1">
    <source>
        <dbReference type="ARBA" id="ARBA00022475"/>
    </source>
</evidence>
<keyword evidence="9" id="KW-1208">Phospholipid metabolism</keyword>
<sequence length="189" mass="20462">MDLVWVVLAYLVGSLSFGRIAGIIRGFNLAERDTPGASGTFRQLGPKWGIAVALADVLKGVLVAYLSQWAQAPWAMPLMGVAVVAGHNWPLYFGFRGGGGIAPTLGFFGFLYPAGTLMAVGIGLAVAGLYWQLYWKNHRGGWYPIPVGALVGYIYALIAFWPTGKGFWAFLLVSLVVALRGLRMIRKNQ</sequence>
<feature type="transmembrane region" description="Helical" evidence="10">
    <location>
        <begin position="74"/>
        <end position="95"/>
    </location>
</feature>
<dbReference type="Proteomes" id="UP000321197">
    <property type="component" value="Unassembled WGS sequence"/>
</dbReference>
<dbReference type="GO" id="GO:0005886">
    <property type="term" value="C:plasma membrane"/>
    <property type="evidence" value="ECO:0007669"/>
    <property type="project" value="InterPro"/>
</dbReference>
<dbReference type="PANTHER" id="PTHR30309:SF0">
    <property type="entry name" value="GLYCEROL-3-PHOSPHATE ACYLTRANSFERASE-RELATED"/>
    <property type="match status" value="1"/>
</dbReference>
<dbReference type="OrthoDB" id="9777124at2"/>
<evidence type="ECO:0000256" key="2">
    <source>
        <dbReference type="ARBA" id="ARBA00022516"/>
    </source>
</evidence>
<feature type="transmembrane region" description="Helical" evidence="10">
    <location>
        <begin position="107"/>
        <end position="130"/>
    </location>
</feature>
<evidence type="ECO:0000256" key="7">
    <source>
        <dbReference type="ARBA" id="ARBA00023136"/>
    </source>
</evidence>
<keyword evidence="1" id="KW-1003">Cell membrane</keyword>
<evidence type="ECO:0000256" key="8">
    <source>
        <dbReference type="ARBA" id="ARBA00023209"/>
    </source>
</evidence>
<reference evidence="11 12" key="1">
    <citation type="submission" date="2019-07" db="EMBL/GenBank/DDBJ databases">
        <title>Whole genome shotgun sequence of Meiothermus hypogaeus NBRC 106114.</title>
        <authorList>
            <person name="Hosoyama A."/>
            <person name="Uohara A."/>
            <person name="Ohji S."/>
            <person name="Ichikawa N."/>
        </authorList>
    </citation>
    <scope>NUCLEOTIDE SEQUENCE [LARGE SCALE GENOMIC DNA]</scope>
    <source>
        <strain evidence="11 12">NBRC 106114</strain>
    </source>
</reference>
<dbReference type="RefSeq" id="WP_119341791.1">
    <property type="nucleotide sequence ID" value="NZ_BJXL01000067.1"/>
</dbReference>
<feature type="transmembrane region" description="Helical" evidence="10">
    <location>
        <begin position="48"/>
        <end position="67"/>
    </location>
</feature>
<protein>
    <submittedName>
        <fullName evidence="11">Membrane protein</fullName>
    </submittedName>
</protein>
<evidence type="ECO:0000256" key="5">
    <source>
        <dbReference type="ARBA" id="ARBA00022989"/>
    </source>
</evidence>
<evidence type="ECO:0000256" key="10">
    <source>
        <dbReference type="SAM" id="Phobius"/>
    </source>
</evidence>
<dbReference type="GO" id="GO:0043772">
    <property type="term" value="F:acyl-phosphate glycerol-3-phosphate acyltransferase activity"/>
    <property type="evidence" value="ECO:0007669"/>
    <property type="project" value="InterPro"/>
</dbReference>
<proteinExistence type="predicted"/>
<gene>
    <name evidence="11" type="ORF">MHY01S_21120</name>
</gene>
<organism evidence="11 12">
    <name type="scientific">Meiothermus hypogaeus NBRC 106114</name>
    <dbReference type="NCBI Taxonomy" id="1227553"/>
    <lineage>
        <taxon>Bacteria</taxon>
        <taxon>Thermotogati</taxon>
        <taxon>Deinococcota</taxon>
        <taxon>Deinococci</taxon>
        <taxon>Thermales</taxon>
        <taxon>Thermaceae</taxon>
        <taxon>Meiothermus</taxon>
    </lineage>
</organism>
<accession>A0A511R4J8</accession>
<evidence type="ECO:0000256" key="4">
    <source>
        <dbReference type="ARBA" id="ARBA00022692"/>
    </source>
</evidence>
<dbReference type="InterPro" id="IPR003811">
    <property type="entry name" value="G3P_acylTferase_PlsY"/>
</dbReference>
<feature type="transmembrane region" description="Helical" evidence="10">
    <location>
        <begin position="142"/>
        <end position="161"/>
    </location>
</feature>